<evidence type="ECO:0000256" key="1">
    <source>
        <dbReference type="SAM" id="MobiDB-lite"/>
    </source>
</evidence>
<gene>
    <name evidence="2" type="ORF">FF011L_21780</name>
</gene>
<feature type="region of interest" description="Disordered" evidence="1">
    <location>
        <begin position="1"/>
        <end position="21"/>
    </location>
</feature>
<dbReference type="Proteomes" id="UP000320672">
    <property type="component" value="Chromosome"/>
</dbReference>
<dbReference type="AlphaFoldDB" id="A0A517MEV0"/>
<dbReference type="KEGG" id="rml:FF011L_21780"/>
<reference evidence="2 3" key="1">
    <citation type="submission" date="2019-02" db="EMBL/GenBank/DDBJ databases">
        <title>Deep-cultivation of Planctomycetes and their phenomic and genomic characterization uncovers novel biology.</title>
        <authorList>
            <person name="Wiegand S."/>
            <person name="Jogler M."/>
            <person name="Boedeker C."/>
            <person name="Pinto D."/>
            <person name="Vollmers J."/>
            <person name="Rivas-Marin E."/>
            <person name="Kohn T."/>
            <person name="Peeters S.H."/>
            <person name="Heuer A."/>
            <person name="Rast P."/>
            <person name="Oberbeckmann S."/>
            <person name="Bunk B."/>
            <person name="Jeske O."/>
            <person name="Meyerdierks A."/>
            <person name="Storesund J.E."/>
            <person name="Kallscheuer N."/>
            <person name="Luecker S."/>
            <person name="Lage O.M."/>
            <person name="Pohl T."/>
            <person name="Merkel B.J."/>
            <person name="Hornburger P."/>
            <person name="Mueller R.-W."/>
            <person name="Bruemmer F."/>
            <person name="Labrenz M."/>
            <person name="Spormann A.M."/>
            <person name="Op den Camp H."/>
            <person name="Overmann J."/>
            <person name="Amann R."/>
            <person name="Jetten M.S.M."/>
            <person name="Mascher T."/>
            <person name="Medema M.H."/>
            <person name="Devos D.P."/>
            <person name="Kaster A.-K."/>
            <person name="Ovreas L."/>
            <person name="Rohde M."/>
            <person name="Galperin M.Y."/>
            <person name="Jogler C."/>
        </authorList>
    </citation>
    <scope>NUCLEOTIDE SEQUENCE [LARGE SCALE GENOMIC DNA]</scope>
    <source>
        <strain evidence="2 3">FF011L</strain>
    </source>
</reference>
<keyword evidence="3" id="KW-1185">Reference proteome</keyword>
<protein>
    <submittedName>
        <fullName evidence="2">Uncharacterized protein</fullName>
    </submittedName>
</protein>
<dbReference type="EMBL" id="CP036262">
    <property type="protein sequence ID" value="QDS93408.1"/>
    <property type="molecule type" value="Genomic_DNA"/>
</dbReference>
<evidence type="ECO:0000313" key="2">
    <source>
        <dbReference type="EMBL" id="QDS93408.1"/>
    </source>
</evidence>
<proteinExistence type="predicted"/>
<sequence>MREKSIIIPAPSSQLPAPSSQLPTPNSQLLVSLSPCLLVSLSPCLLVSLSPCLLVSQSKPLLKPYYRPVLGVDLGSFPGVLLALAVVEADVPGAAAGDGERL</sequence>
<accession>A0A517MEV0</accession>
<name>A0A517MEV0_9BACT</name>
<organism evidence="2 3">
    <name type="scientific">Roseimaritima multifibrata</name>
    <dbReference type="NCBI Taxonomy" id="1930274"/>
    <lineage>
        <taxon>Bacteria</taxon>
        <taxon>Pseudomonadati</taxon>
        <taxon>Planctomycetota</taxon>
        <taxon>Planctomycetia</taxon>
        <taxon>Pirellulales</taxon>
        <taxon>Pirellulaceae</taxon>
        <taxon>Roseimaritima</taxon>
    </lineage>
</organism>
<evidence type="ECO:0000313" key="3">
    <source>
        <dbReference type="Proteomes" id="UP000320672"/>
    </source>
</evidence>